<dbReference type="InterPro" id="IPR050604">
    <property type="entry name" value="PDZ-LIM_domain"/>
</dbReference>
<feature type="compositionally biased region" description="Basic and acidic residues" evidence="10">
    <location>
        <begin position="914"/>
        <end position="927"/>
    </location>
</feature>
<evidence type="ECO:0000256" key="3">
    <source>
        <dbReference type="ARBA" id="ARBA00022490"/>
    </source>
</evidence>
<feature type="compositionally biased region" description="Polar residues" evidence="10">
    <location>
        <begin position="490"/>
        <end position="524"/>
    </location>
</feature>
<keyword evidence="4 9" id="KW-0479">Metal-binding</keyword>
<keyword evidence="8 9" id="KW-0440">LIM domain</keyword>
<dbReference type="PANTHER" id="PTHR24214:SF62">
    <property type="entry name" value="LEUPAXIN"/>
    <property type="match status" value="1"/>
</dbReference>
<feature type="compositionally biased region" description="Low complexity" evidence="10">
    <location>
        <begin position="357"/>
        <end position="379"/>
    </location>
</feature>
<dbReference type="FunFam" id="2.10.110.10:FF:000008">
    <property type="entry name" value="Paxillin isoform 1"/>
    <property type="match status" value="1"/>
</dbReference>
<evidence type="ECO:0000313" key="12">
    <source>
        <dbReference type="EMBL" id="KAF7763967.1"/>
    </source>
</evidence>
<feature type="domain" description="LIM zinc-binding" evidence="11">
    <location>
        <begin position="1650"/>
        <end position="1711"/>
    </location>
</feature>
<comment type="subcellular location">
    <subcellularLocation>
        <location evidence="1">Cell junction</location>
    </subcellularLocation>
    <subcellularLocation>
        <location evidence="2">Cytoplasm</location>
    </subcellularLocation>
</comment>
<feature type="region of interest" description="Disordered" evidence="10">
    <location>
        <begin position="179"/>
        <end position="403"/>
    </location>
</feature>
<feature type="compositionally biased region" description="Low complexity" evidence="10">
    <location>
        <begin position="197"/>
        <end position="209"/>
    </location>
</feature>
<feature type="compositionally biased region" description="Polar residues" evidence="10">
    <location>
        <begin position="1221"/>
        <end position="1232"/>
    </location>
</feature>
<evidence type="ECO:0000256" key="4">
    <source>
        <dbReference type="ARBA" id="ARBA00022723"/>
    </source>
</evidence>
<feature type="region of interest" description="Disordered" evidence="10">
    <location>
        <begin position="978"/>
        <end position="1099"/>
    </location>
</feature>
<keyword evidence="7" id="KW-0965">Cell junction</keyword>
<feature type="region of interest" description="Disordered" evidence="10">
    <location>
        <begin position="1119"/>
        <end position="1392"/>
    </location>
</feature>
<evidence type="ECO:0000256" key="8">
    <source>
        <dbReference type="ARBA" id="ARBA00023038"/>
    </source>
</evidence>
<dbReference type="GO" id="GO:0031941">
    <property type="term" value="C:filamentous actin"/>
    <property type="evidence" value="ECO:0007669"/>
    <property type="project" value="TreeGrafter"/>
</dbReference>
<feature type="region of interest" description="Disordered" evidence="10">
    <location>
        <begin position="546"/>
        <end position="579"/>
    </location>
</feature>
<dbReference type="Gene3D" id="2.10.110.10">
    <property type="entry name" value="Cysteine Rich Protein"/>
    <property type="match status" value="3"/>
</dbReference>
<dbReference type="GO" id="GO:0030695">
    <property type="term" value="F:GTPase regulator activity"/>
    <property type="evidence" value="ECO:0007669"/>
    <property type="project" value="UniProtKB-ARBA"/>
</dbReference>
<proteinExistence type="predicted"/>
<reference evidence="12 13" key="1">
    <citation type="journal article" name="Sci. Rep.">
        <title>Telomere-to-telomere assembled and centromere annotated genomes of the two main subspecies of the button mushroom Agaricus bisporus reveal especially polymorphic chromosome ends.</title>
        <authorList>
            <person name="Sonnenberg A.S.M."/>
            <person name="Sedaghat-Telgerd N."/>
            <person name="Lavrijssen B."/>
            <person name="Ohm R.A."/>
            <person name="Hendrickx P.M."/>
            <person name="Scholtmeijer K."/>
            <person name="Baars J.J.P."/>
            <person name="van Peer A."/>
        </authorList>
    </citation>
    <scope>NUCLEOTIDE SEQUENCE [LARGE SCALE GENOMIC DNA]</scope>
    <source>
        <strain evidence="12 13">H119_p4</strain>
    </source>
</reference>
<organism evidence="12 13">
    <name type="scientific">Agaricus bisporus var. burnettii</name>
    <dbReference type="NCBI Taxonomy" id="192524"/>
    <lineage>
        <taxon>Eukaryota</taxon>
        <taxon>Fungi</taxon>
        <taxon>Dikarya</taxon>
        <taxon>Basidiomycota</taxon>
        <taxon>Agaricomycotina</taxon>
        <taxon>Agaricomycetes</taxon>
        <taxon>Agaricomycetidae</taxon>
        <taxon>Agaricales</taxon>
        <taxon>Agaricineae</taxon>
        <taxon>Agaricaceae</taxon>
        <taxon>Agaricus</taxon>
    </lineage>
</organism>
<dbReference type="GO" id="GO:0001725">
    <property type="term" value="C:stress fiber"/>
    <property type="evidence" value="ECO:0007669"/>
    <property type="project" value="TreeGrafter"/>
</dbReference>
<dbReference type="SMART" id="SM00132">
    <property type="entry name" value="LIM"/>
    <property type="match status" value="3"/>
</dbReference>
<dbReference type="PROSITE" id="PS00478">
    <property type="entry name" value="LIM_DOMAIN_1"/>
    <property type="match status" value="1"/>
</dbReference>
<accession>A0A8H7C6W1</accession>
<feature type="compositionally biased region" description="Polar residues" evidence="10">
    <location>
        <begin position="1059"/>
        <end position="1073"/>
    </location>
</feature>
<evidence type="ECO:0000256" key="10">
    <source>
        <dbReference type="SAM" id="MobiDB-lite"/>
    </source>
</evidence>
<dbReference type="GO" id="GO:0051371">
    <property type="term" value="F:muscle alpha-actinin binding"/>
    <property type="evidence" value="ECO:0007669"/>
    <property type="project" value="TreeGrafter"/>
</dbReference>
<feature type="compositionally biased region" description="Pro residues" evidence="10">
    <location>
        <begin position="1268"/>
        <end position="1277"/>
    </location>
</feature>
<dbReference type="PANTHER" id="PTHR24214">
    <property type="entry name" value="PDZ AND LIM DOMAIN PROTEIN ZASP"/>
    <property type="match status" value="1"/>
</dbReference>
<feature type="compositionally biased region" description="Low complexity" evidence="10">
    <location>
        <begin position="101"/>
        <end position="121"/>
    </location>
</feature>
<evidence type="ECO:0000256" key="2">
    <source>
        <dbReference type="ARBA" id="ARBA00004496"/>
    </source>
</evidence>
<feature type="compositionally biased region" description="Low complexity" evidence="10">
    <location>
        <begin position="272"/>
        <end position="283"/>
    </location>
</feature>
<dbReference type="GO" id="GO:0046872">
    <property type="term" value="F:metal ion binding"/>
    <property type="evidence" value="ECO:0007669"/>
    <property type="project" value="UniProtKB-KW"/>
</dbReference>
<dbReference type="InterPro" id="IPR001781">
    <property type="entry name" value="Znf_LIM"/>
</dbReference>
<gene>
    <name evidence="12" type="ORF">Agabi119p4_8504</name>
</gene>
<feature type="compositionally biased region" description="Polar residues" evidence="10">
    <location>
        <begin position="1308"/>
        <end position="1326"/>
    </location>
</feature>
<name>A0A8H7C6W1_AGABI</name>
<feature type="region of interest" description="Disordered" evidence="10">
    <location>
        <begin position="21"/>
        <end position="161"/>
    </location>
</feature>
<dbReference type="Proteomes" id="UP000629468">
    <property type="component" value="Unassembled WGS sequence"/>
</dbReference>
<dbReference type="EMBL" id="JABXXO010000011">
    <property type="protein sequence ID" value="KAF7763967.1"/>
    <property type="molecule type" value="Genomic_DNA"/>
</dbReference>
<evidence type="ECO:0000256" key="7">
    <source>
        <dbReference type="ARBA" id="ARBA00022949"/>
    </source>
</evidence>
<dbReference type="GO" id="GO:0003779">
    <property type="term" value="F:actin binding"/>
    <property type="evidence" value="ECO:0007669"/>
    <property type="project" value="TreeGrafter"/>
</dbReference>
<keyword evidence="3" id="KW-0963">Cytoplasm</keyword>
<feature type="domain" description="LIM zinc-binding" evidence="11">
    <location>
        <begin position="1502"/>
        <end position="1561"/>
    </location>
</feature>
<feature type="compositionally biased region" description="Basic and acidic residues" evidence="10">
    <location>
        <begin position="814"/>
        <end position="829"/>
    </location>
</feature>
<comment type="caution">
    <text evidence="12">The sequence shown here is derived from an EMBL/GenBank/DDBJ whole genome shotgun (WGS) entry which is preliminary data.</text>
</comment>
<evidence type="ECO:0000256" key="9">
    <source>
        <dbReference type="PROSITE-ProRule" id="PRU00125"/>
    </source>
</evidence>
<feature type="region of interest" description="Disordered" evidence="10">
    <location>
        <begin position="1470"/>
        <end position="1499"/>
    </location>
</feature>
<dbReference type="GO" id="GO:0030036">
    <property type="term" value="P:actin cytoskeleton organization"/>
    <property type="evidence" value="ECO:0007669"/>
    <property type="project" value="TreeGrafter"/>
</dbReference>
<feature type="compositionally biased region" description="Acidic residues" evidence="10">
    <location>
        <begin position="649"/>
        <end position="683"/>
    </location>
</feature>
<dbReference type="GO" id="GO:0005737">
    <property type="term" value="C:cytoplasm"/>
    <property type="evidence" value="ECO:0007669"/>
    <property type="project" value="UniProtKB-SubCell"/>
</dbReference>
<feature type="compositionally biased region" description="Acidic residues" evidence="10">
    <location>
        <begin position="749"/>
        <end position="765"/>
    </location>
</feature>
<protein>
    <recommendedName>
        <fullName evidence="11">LIM zinc-binding domain-containing protein</fullName>
    </recommendedName>
</protein>
<feature type="compositionally biased region" description="Polar residues" evidence="10">
    <location>
        <begin position="77"/>
        <end position="100"/>
    </location>
</feature>
<feature type="compositionally biased region" description="Basic and acidic residues" evidence="10">
    <location>
        <begin position="1008"/>
        <end position="1029"/>
    </location>
</feature>
<feature type="compositionally biased region" description="Polar residues" evidence="10">
    <location>
        <begin position="324"/>
        <end position="356"/>
    </location>
</feature>
<feature type="region of interest" description="Disordered" evidence="10">
    <location>
        <begin position="437"/>
        <end position="528"/>
    </location>
</feature>
<dbReference type="PROSITE" id="PS50023">
    <property type="entry name" value="LIM_DOMAIN_2"/>
    <property type="match status" value="2"/>
</dbReference>
<feature type="compositionally biased region" description="Low complexity" evidence="10">
    <location>
        <begin position="308"/>
        <end position="323"/>
    </location>
</feature>
<dbReference type="SUPFAM" id="SSF57716">
    <property type="entry name" value="Glucocorticoid receptor-like (DNA-binding domain)"/>
    <property type="match status" value="4"/>
</dbReference>
<dbReference type="Pfam" id="PF00412">
    <property type="entry name" value="LIM"/>
    <property type="match status" value="2"/>
</dbReference>
<feature type="compositionally biased region" description="Polar residues" evidence="10">
    <location>
        <begin position="1082"/>
        <end position="1093"/>
    </location>
</feature>
<feature type="compositionally biased region" description="Polar residues" evidence="10">
    <location>
        <begin position="122"/>
        <end position="149"/>
    </location>
</feature>
<evidence type="ECO:0000313" key="13">
    <source>
        <dbReference type="Proteomes" id="UP000629468"/>
    </source>
</evidence>
<feature type="compositionally biased region" description="Gly residues" evidence="10">
    <location>
        <begin position="380"/>
        <end position="394"/>
    </location>
</feature>
<feature type="compositionally biased region" description="Low complexity" evidence="10">
    <location>
        <begin position="1278"/>
        <end position="1300"/>
    </location>
</feature>
<sequence length="1713" mass="190103">MAQNQSYAQYPYIAQPQNIYQQLGKPQPQPHLQSAYQQQPQQQQQLVHVPQQQPQYQYTYQHQQQQQQPLPIQNVQRVPSAQGFQSSSFPNSPAFTHQIASQPHQQHQQQSVYSYSPQGVQTPSLASTTYQQRPPSQNNSCIPTSSFLNLTPGHPMQNVLPRQIGNNQAAGQLVPASQSLGLRGASPGMPPGPPISPSAMFAQQTQAQRQPPPVSLGSAGRNTAGVPVQKQILPPPQTQTQSQLQLSIQQQVPSQPQSQPGTQPPPLPPRHQPQQQTQQQQGSPPKPATQRRPLPSPGAQRSFPSINTSVSSVNTSMSTTVGTPTSSSISNASPTRSGLASAQTISQPTSPNKIAVSSSNSRAPSSPTKSSRPLPTPGGSSRGSNGGSLGGLSGSSGREGFAGIGAKKNATSVTGLPVPSDVSAQVANINPFLLKVLPLPEGSTPDVVIPNNQDSDGSLIRSRASPPKFQPDAVSTSSSPTKATSPSASYVNTPSSTISIPLQQGPSGSTRNQAPTSTSPTKNFAPTWKRTIPEYPQPVFGYAAGMVSDPWTPPKQQPTNTTNKVAPPPKKPASDKITHAEMRNLVEREHVERQLNAAMAQVHAQAHTQKRIAGMPVSNTSYSAYAMNSRSNPNLHQQQPSKHVRSAAYDDDDDNEEEEESEEEDGSEEDEEEEEDAEEAEEEHEARRRKHGRKPAQSTAPGKKKKKRKEKKEVKEKKVQKKSKPNSRSTSLPPKKRTSSRPPVIPSTSEDDTETTEMTQEETEEEYRRPDTRHAKSSSASSSRFKAKVEKEREMLRKKRSYQQDYVEEYDDIGTSKKRDVVPIRRREPSPPVQQRQSYHQRPAMASAFRRRSPSPPYPQHSVFEYGRRQQSPSPPPNHRTSRRVSPSRIGLLKDAQRKTIKLRGGKDDDDDVFIDKQKERREAGERWKKDERYRLEREMDDSYMDRNRYADERYTGGYHGHEEEDHYERVRQEERDARFASARNSGGRHNRSVINYFPQPQTLARRRGTEEREDQWSKIGWRDERDPKMFNLGRAESPPRPVRDSGFATTHRGRPASPTRNFPQHQSTRNNPLNPPLASPYHSQPVSPTNGGPTDERGSAALVTKFTAIKIQGLDRSNGRIDRGEWPVDLPRLPRTPGETSNTSAGGYFDIPPNRDVYSTSGSGPHPPTEFARMSGRSPAAGNYDTSRSTGPERKNSHSPHHHSNLQMNLDDPPPRSLSPAISQGSNSYARNNDHLQHKRVQSQPQPITHSSMPQRRSVYNNNTTPEPEPPSPIKPRPQSQGYAHQTHPSQTPSPSPRSINPLDRANMNTSNIHNGTPKVQTINIESPAPVGGREKKADLNRMMSDPEDDGFATPVPRNSRRDDGNRRRNMNPSRESIIQVDSPRGPTIQIDESRGPIVQVESPRGPMIQVESPRAPIIQVDSPRGPSVNVDSPQGPMINVESSPPHNNTYSTPNVQVFNVPGISVAGPEFDDGHDHQRTLNPTSHRGQKQNHPRPNRGGLICGGCDGPIIGRIVSAMGARWHPQCFRCTVCNELLEHVSSYEHDGKPYCHLDYHENFAPRCFSCKTSIVEERFISLDDPALGKRTYHESHFFCAECGDPFLAPSMSHSSRTGELNVQGDGEFESDDVGFTVYKGHPYCEACHVRLRLPKCKKCKKSIRDHEQAVEALGGKWCWGCFVCANCERPFENPSFFQRGDKPFCERCFDIMLRNEV</sequence>
<feature type="compositionally biased region" description="Basic residues" evidence="10">
    <location>
        <begin position="1488"/>
        <end position="1497"/>
    </location>
</feature>
<feature type="compositionally biased region" description="Pro residues" evidence="10">
    <location>
        <begin position="262"/>
        <end position="271"/>
    </location>
</feature>
<feature type="compositionally biased region" description="Low complexity" evidence="10">
    <location>
        <begin position="238"/>
        <end position="261"/>
    </location>
</feature>
<keyword evidence="6 9" id="KW-0862">Zinc</keyword>
<evidence type="ECO:0000256" key="6">
    <source>
        <dbReference type="ARBA" id="ARBA00022833"/>
    </source>
</evidence>
<feature type="compositionally biased region" description="Low complexity" evidence="10">
    <location>
        <begin position="30"/>
        <end position="76"/>
    </location>
</feature>
<evidence type="ECO:0000256" key="1">
    <source>
        <dbReference type="ARBA" id="ARBA00004282"/>
    </source>
</evidence>
<feature type="compositionally biased region" description="Polar residues" evidence="10">
    <location>
        <begin position="624"/>
        <end position="641"/>
    </location>
</feature>
<evidence type="ECO:0000256" key="5">
    <source>
        <dbReference type="ARBA" id="ARBA00022737"/>
    </source>
</evidence>
<keyword evidence="5" id="KW-0677">Repeat</keyword>
<feature type="compositionally biased region" description="Low complexity" evidence="10">
    <location>
        <begin position="475"/>
        <end position="489"/>
    </location>
</feature>
<evidence type="ECO:0000259" key="11">
    <source>
        <dbReference type="PROSITE" id="PS50023"/>
    </source>
</evidence>
<dbReference type="CDD" id="cd08368">
    <property type="entry name" value="LIM"/>
    <property type="match status" value="3"/>
</dbReference>
<feature type="region of interest" description="Disordered" evidence="10">
    <location>
        <begin position="624"/>
        <end position="927"/>
    </location>
</feature>
<feature type="compositionally biased region" description="Polar residues" evidence="10">
    <location>
        <begin position="1243"/>
        <end position="1266"/>
    </location>
</feature>